<reference evidence="1" key="2">
    <citation type="submission" date="2018-08" db="UniProtKB">
        <authorList>
            <consortium name="EnsemblPlants"/>
        </authorList>
    </citation>
    <scope>IDENTIFICATION</scope>
    <source>
        <strain evidence="1">Yugu1</strain>
    </source>
</reference>
<dbReference type="EnsemblPlants" id="KQK94252">
    <property type="protein sequence ID" value="KQK94252"/>
    <property type="gene ID" value="SETIT_027204mg"/>
</dbReference>
<dbReference type="EMBL" id="AGNK02004807">
    <property type="status" value="NOT_ANNOTATED_CDS"/>
    <property type="molecule type" value="Genomic_DNA"/>
</dbReference>
<dbReference type="Gramene" id="KQK94252">
    <property type="protein sequence ID" value="KQK94252"/>
    <property type="gene ID" value="SETIT_027204mg"/>
</dbReference>
<name>K3ZKU8_SETIT</name>
<protein>
    <submittedName>
        <fullName evidence="1">Uncharacterized protein</fullName>
    </submittedName>
</protein>
<dbReference type="Proteomes" id="UP000004995">
    <property type="component" value="Unassembled WGS sequence"/>
</dbReference>
<keyword evidence="2" id="KW-1185">Reference proteome</keyword>
<dbReference type="HOGENOM" id="CLU_2836064_0_0_1"/>
<dbReference type="AlphaFoldDB" id="K3ZKU8"/>
<accession>K3ZKU8</accession>
<proteinExistence type="predicted"/>
<sequence length="66" mass="7876">MAVSSRILLSSGTLPWWMGSFLVLKLVRGRGMEVRAAPLPIWWKSGRSWWRLSLMRSKTREWRQWC</sequence>
<dbReference type="InParanoid" id="K3ZKU8"/>
<evidence type="ECO:0000313" key="2">
    <source>
        <dbReference type="Proteomes" id="UP000004995"/>
    </source>
</evidence>
<reference evidence="2" key="1">
    <citation type="journal article" date="2012" name="Nat. Biotechnol.">
        <title>Reference genome sequence of the model plant Setaria.</title>
        <authorList>
            <person name="Bennetzen J.L."/>
            <person name="Schmutz J."/>
            <person name="Wang H."/>
            <person name="Percifield R."/>
            <person name="Hawkins J."/>
            <person name="Pontaroli A.C."/>
            <person name="Estep M."/>
            <person name="Feng L."/>
            <person name="Vaughn J.N."/>
            <person name="Grimwood J."/>
            <person name="Jenkins J."/>
            <person name="Barry K."/>
            <person name="Lindquist E."/>
            <person name="Hellsten U."/>
            <person name="Deshpande S."/>
            <person name="Wang X."/>
            <person name="Wu X."/>
            <person name="Mitros T."/>
            <person name="Triplett J."/>
            <person name="Yang X."/>
            <person name="Ye C.Y."/>
            <person name="Mauro-Herrera M."/>
            <person name="Wang L."/>
            <person name="Li P."/>
            <person name="Sharma M."/>
            <person name="Sharma R."/>
            <person name="Ronald P.C."/>
            <person name="Panaud O."/>
            <person name="Kellogg E.A."/>
            <person name="Brutnell T.P."/>
            <person name="Doust A.N."/>
            <person name="Tuskan G.A."/>
            <person name="Rokhsar D."/>
            <person name="Devos K.M."/>
        </authorList>
    </citation>
    <scope>NUCLEOTIDE SEQUENCE [LARGE SCALE GENOMIC DNA]</scope>
    <source>
        <strain evidence="2">cv. Yugu1</strain>
    </source>
</reference>
<organism evidence="1 2">
    <name type="scientific">Setaria italica</name>
    <name type="common">Foxtail millet</name>
    <name type="synonym">Panicum italicum</name>
    <dbReference type="NCBI Taxonomy" id="4555"/>
    <lineage>
        <taxon>Eukaryota</taxon>
        <taxon>Viridiplantae</taxon>
        <taxon>Streptophyta</taxon>
        <taxon>Embryophyta</taxon>
        <taxon>Tracheophyta</taxon>
        <taxon>Spermatophyta</taxon>
        <taxon>Magnoliopsida</taxon>
        <taxon>Liliopsida</taxon>
        <taxon>Poales</taxon>
        <taxon>Poaceae</taxon>
        <taxon>PACMAD clade</taxon>
        <taxon>Panicoideae</taxon>
        <taxon>Panicodae</taxon>
        <taxon>Paniceae</taxon>
        <taxon>Cenchrinae</taxon>
        <taxon>Setaria</taxon>
    </lineage>
</organism>
<evidence type="ECO:0000313" key="1">
    <source>
        <dbReference type="EnsemblPlants" id="KQK94252"/>
    </source>
</evidence>